<comment type="pathway">
    <text evidence="5">Cofactor biosynthesis; coenzyme A biosynthesis; CoA from (R)-pantothenate: step 5/5.</text>
</comment>
<dbReference type="Gene3D" id="3.40.50.300">
    <property type="entry name" value="P-loop containing nucleotide triphosphate hydrolases"/>
    <property type="match status" value="1"/>
</dbReference>
<keyword evidence="5" id="KW-0808">Transferase</keyword>
<feature type="binding site" evidence="5">
    <location>
        <begin position="10"/>
        <end position="15"/>
    </location>
    <ligand>
        <name>ATP</name>
        <dbReference type="ChEBI" id="CHEBI:30616"/>
    </ligand>
</feature>
<dbReference type="EMBL" id="FPBK01000017">
    <property type="protein sequence ID" value="SFU73566.1"/>
    <property type="molecule type" value="Genomic_DNA"/>
</dbReference>
<evidence type="ECO:0000313" key="8">
    <source>
        <dbReference type="Proteomes" id="UP000199138"/>
    </source>
</evidence>
<dbReference type="CDD" id="cd02022">
    <property type="entry name" value="DPCK"/>
    <property type="match status" value="1"/>
</dbReference>
<protein>
    <recommendedName>
        <fullName evidence="5 6">Dephospho-CoA kinase</fullName>
        <ecNumber evidence="5 6">2.7.1.24</ecNumber>
    </recommendedName>
    <alternativeName>
        <fullName evidence="5">Dephosphocoenzyme A kinase</fullName>
    </alternativeName>
</protein>
<proteinExistence type="inferred from homology"/>
<dbReference type="PANTHER" id="PTHR10695">
    <property type="entry name" value="DEPHOSPHO-COA KINASE-RELATED"/>
    <property type="match status" value="1"/>
</dbReference>
<evidence type="ECO:0000256" key="1">
    <source>
        <dbReference type="ARBA" id="ARBA00009018"/>
    </source>
</evidence>
<comment type="function">
    <text evidence="5">Catalyzes the phosphorylation of the 3'-hydroxyl group of dephosphocoenzyme A to form coenzyme A.</text>
</comment>
<dbReference type="GO" id="GO:0005524">
    <property type="term" value="F:ATP binding"/>
    <property type="evidence" value="ECO:0007669"/>
    <property type="project" value="UniProtKB-UniRule"/>
</dbReference>
<reference evidence="7 8" key="1">
    <citation type="submission" date="2016-10" db="EMBL/GenBank/DDBJ databases">
        <authorList>
            <person name="de Groot N.N."/>
        </authorList>
    </citation>
    <scope>NUCLEOTIDE SEQUENCE [LARGE SCALE GENOMIC DNA]</scope>
    <source>
        <strain evidence="7 8">CGMCC 1.12333</strain>
    </source>
</reference>
<keyword evidence="2 5" id="KW-0547">Nucleotide-binding</keyword>
<sequence>MIVGLTGGIGSGKSTVAQMFHDLGVPVFIADVEAKNLMNSSKELQCKIMELLGNAAIEDGRINRKFIAEKVFQDKPLLNKLNQIIHPAVRKHFLKWTEQQNFPYVIEEAAILFESGGDEICDVIITVTAPEDVRIHRVLSRDKTSEEDVRNRMKNQISDTEKIQKSHYVIENVDLEETRINVREIHQILLKKSTEI</sequence>
<dbReference type="InterPro" id="IPR001977">
    <property type="entry name" value="Depp_CoAkinase"/>
</dbReference>
<dbReference type="PANTHER" id="PTHR10695:SF46">
    <property type="entry name" value="BIFUNCTIONAL COENZYME A SYNTHASE-RELATED"/>
    <property type="match status" value="1"/>
</dbReference>
<dbReference type="Proteomes" id="UP000199138">
    <property type="component" value="Unassembled WGS sequence"/>
</dbReference>
<dbReference type="UniPathway" id="UPA00241">
    <property type="reaction ID" value="UER00356"/>
</dbReference>
<dbReference type="GO" id="GO:0005737">
    <property type="term" value="C:cytoplasm"/>
    <property type="evidence" value="ECO:0007669"/>
    <property type="project" value="UniProtKB-SubCell"/>
</dbReference>
<dbReference type="RefSeq" id="WP_093026301.1">
    <property type="nucleotide sequence ID" value="NZ_FPBK01000017.1"/>
</dbReference>
<dbReference type="EC" id="2.7.1.24" evidence="5 6"/>
<organism evidence="7 8">
    <name type="scientific">Pustulibacterium marinum</name>
    <dbReference type="NCBI Taxonomy" id="1224947"/>
    <lineage>
        <taxon>Bacteria</taxon>
        <taxon>Pseudomonadati</taxon>
        <taxon>Bacteroidota</taxon>
        <taxon>Flavobacteriia</taxon>
        <taxon>Flavobacteriales</taxon>
        <taxon>Flavobacteriaceae</taxon>
        <taxon>Pustulibacterium</taxon>
    </lineage>
</organism>
<dbReference type="GO" id="GO:0004140">
    <property type="term" value="F:dephospho-CoA kinase activity"/>
    <property type="evidence" value="ECO:0007669"/>
    <property type="project" value="UniProtKB-UniRule"/>
</dbReference>
<dbReference type="PROSITE" id="PS51219">
    <property type="entry name" value="DPCK"/>
    <property type="match status" value="1"/>
</dbReference>
<keyword evidence="8" id="KW-1185">Reference proteome</keyword>
<keyword evidence="4 5" id="KW-0173">Coenzyme A biosynthesis</keyword>
<keyword evidence="5 7" id="KW-0418">Kinase</keyword>
<comment type="subcellular location">
    <subcellularLocation>
        <location evidence="5">Cytoplasm</location>
    </subcellularLocation>
</comment>
<keyword evidence="5" id="KW-0963">Cytoplasm</keyword>
<gene>
    <name evidence="5" type="primary">coaE</name>
    <name evidence="7" type="ORF">SAMN05216480_11744</name>
</gene>
<evidence type="ECO:0000256" key="6">
    <source>
        <dbReference type="NCBIfam" id="TIGR00152"/>
    </source>
</evidence>
<dbReference type="STRING" id="1224947.SAMN05216480_11744"/>
<dbReference type="HAMAP" id="MF_00376">
    <property type="entry name" value="Dephospho_CoA_kinase"/>
    <property type="match status" value="1"/>
</dbReference>
<comment type="similarity">
    <text evidence="1 5">Belongs to the CoaE family.</text>
</comment>
<dbReference type="GO" id="GO:0015937">
    <property type="term" value="P:coenzyme A biosynthetic process"/>
    <property type="evidence" value="ECO:0007669"/>
    <property type="project" value="UniProtKB-UniRule"/>
</dbReference>
<accession>A0A1I7IKY8</accession>
<name>A0A1I7IKY8_9FLAO</name>
<dbReference type="OrthoDB" id="9812943at2"/>
<evidence type="ECO:0000256" key="2">
    <source>
        <dbReference type="ARBA" id="ARBA00022741"/>
    </source>
</evidence>
<dbReference type="SUPFAM" id="SSF52540">
    <property type="entry name" value="P-loop containing nucleoside triphosphate hydrolases"/>
    <property type="match status" value="1"/>
</dbReference>
<comment type="catalytic activity">
    <reaction evidence="5">
        <text>3'-dephospho-CoA + ATP = ADP + CoA + H(+)</text>
        <dbReference type="Rhea" id="RHEA:18245"/>
        <dbReference type="ChEBI" id="CHEBI:15378"/>
        <dbReference type="ChEBI" id="CHEBI:30616"/>
        <dbReference type="ChEBI" id="CHEBI:57287"/>
        <dbReference type="ChEBI" id="CHEBI:57328"/>
        <dbReference type="ChEBI" id="CHEBI:456216"/>
        <dbReference type="EC" id="2.7.1.24"/>
    </reaction>
</comment>
<dbReference type="AlphaFoldDB" id="A0A1I7IKY8"/>
<evidence type="ECO:0000256" key="5">
    <source>
        <dbReference type="HAMAP-Rule" id="MF_00376"/>
    </source>
</evidence>
<evidence type="ECO:0000313" key="7">
    <source>
        <dbReference type="EMBL" id="SFU73566.1"/>
    </source>
</evidence>
<keyword evidence="3 5" id="KW-0067">ATP-binding</keyword>
<dbReference type="Pfam" id="PF01121">
    <property type="entry name" value="CoaE"/>
    <property type="match status" value="1"/>
</dbReference>
<evidence type="ECO:0000256" key="4">
    <source>
        <dbReference type="ARBA" id="ARBA00022993"/>
    </source>
</evidence>
<evidence type="ECO:0000256" key="3">
    <source>
        <dbReference type="ARBA" id="ARBA00022840"/>
    </source>
</evidence>
<dbReference type="InterPro" id="IPR027417">
    <property type="entry name" value="P-loop_NTPase"/>
</dbReference>
<dbReference type="NCBIfam" id="TIGR00152">
    <property type="entry name" value="dephospho-CoA kinase"/>
    <property type="match status" value="1"/>
</dbReference>